<dbReference type="Gene3D" id="3.40.47.10">
    <property type="match status" value="1"/>
</dbReference>
<comment type="caution">
    <text evidence="5">The sequence shown here is derived from an EMBL/GenBank/DDBJ whole genome shotgun (WGS) entry which is preliminary data.</text>
</comment>
<dbReference type="PANTHER" id="PTHR11712">
    <property type="entry name" value="POLYKETIDE SYNTHASE-RELATED"/>
    <property type="match status" value="1"/>
</dbReference>
<reference evidence="5 6" key="1">
    <citation type="submission" date="2018-02" db="EMBL/GenBank/DDBJ databases">
        <title>Bacteriophage NCPPB3778 and a type I-E CRISPR drive the evolution of the US Biological Select Agent, Rathayibacter toxicus.</title>
        <authorList>
            <person name="Davis E.W.II."/>
            <person name="Tabima J.F."/>
            <person name="Weisberg A.J."/>
            <person name="Lopes L.D."/>
            <person name="Wiseman M.S."/>
            <person name="Wiseman M.S."/>
            <person name="Pupko T."/>
            <person name="Belcher M.S."/>
            <person name="Sechler A.J."/>
            <person name="Tancos M.A."/>
            <person name="Schroeder B.K."/>
            <person name="Murray T.D."/>
            <person name="Luster D.G."/>
            <person name="Schneider W.L."/>
            <person name="Rogers E."/>
            <person name="Andreote F.D."/>
            <person name="Grunwald N.J."/>
            <person name="Putnam M.L."/>
            <person name="Chang J.H."/>
        </authorList>
    </citation>
    <scope>NUCLEOTIDE SEQUENCE [LARGE SCALE GENOMIC DNA]</scope>
    <source>
        <strain evidence="5 6">AY1D6</strain>
    </source>
</reference>
<accession>A0ABX5ABC2</accession>
<dbReference type="NCBIfam" id="NF005589">
    <property type="entry name" value="PRK07314.1"/>
    <property type="match status" value="1"/>
</dbReference>
<dbReference type="SUPFAM" id="SSF53901">
    <property type="entry name" value="Thiolase-like"/>
    <property type="match status" value="2"/>
</dbReference>
<protein>
    <submittedName>
        <fullName evidence="5">Beta-ketoacyl-[acyl-carrier-protein] synthase family protein</fullName>
    </submittedName>
</protein>
<dbReference type="InterPro" id="IPR016039">
    <property type="entry name" value="Thiolase-like"/>
</dbReference>
<dbReference type="InterPro" id="IPR000794">
    <property type="entry name" value="Beta-ketoacyl_synthase"/>
</dbReference>
<dbReference type="InterPro" id="IPR014030">
    <property type="entry name" value="Ketoacyl_synth_N"/>
</dbReference>
<dbReference type="EMBL" id="PSVT01000032">
    <property type="protein sequence ID" value="PPH74804.1"/>
    <property type="molecule type" value="Genomic_DNA"/>
</dbReference>
<feature type="domain" description="Ketosynthase family 3 (KS3)" evidence="4">
    <location>
        <begin position="4"/>
        <end position="407"/>
    </location>
</feature>
<evidence type="ECO:0000256" key="2">
    <source>
        <dbReference type="ARBA" id="ARBA00022679"/>
    </source>
</evidence>
<dbReference type="CDD" id="cd00834">
    <property type="entry name" value="KAS_I_II"/>
    <property type="match status" value="1"/>
</dbReference>
<keyword evidence="2 3" id="KW-0808">Transferase</keyword>
<dbReference type="Proteomes" id="UP000239698">
    <property type="component" value="Unassembled WGS sequence"/>
</dbReference>
<sequence>MNARESVVVTGIGLVTPAGDTVGAIWDSLIRARSTAGRITRFDAAAHPIAIGCEVAVDGSPSGIAEKQWRRMDPFARYGLAAALRAVSDAGSVDVDDGRATIIVGNAVGGRSTSDAESIAFAGGGPKAVSPLMPVVTMPNAAAVAISMALGSTGPALTLATTCASGADAIGTGTAMLRSGATDVVIAGGCEATLTPVTLAAFARLGALSARTGDPSLASRPFDAGRDGFVMGEGAAFVVLERESDARARTARIRGAVLGYAAGSDAHHLSMPHPRGDGAVRVIEAALRDAGLSTADIGHVNAHGTSTVLNDATEAHALERVFGANSPPVTASKGVTGHLLGASGAFEAIVAMLAARRQIVPPVANHDRTDPAFHLDVVAGSPRSIRSAAALSNSFGFGGHNAALILA</sequence>
<dbReference type="InterPro" id="IPR014031">
    <property type="entry name" value="Ketoacyl_synth_C"/>
</dbReference>
<dbReference type="PANTHER" id="PTHR11712:SF347">
    <property type="entry name" value="BETA KETOACYL-ACYL CARRIER PROTEIN SYNTHASE"/>
    <property type="match status" value="1"/>
</dbReference>
<organism evidence="5 6">
    <name type="scientific">Rathayibacter rathayi</name>
    <name type="common">Corynebacterium rathayi</name>
    <dbReference type="NCBI Taxonomy" id="33887"/>
    <lineage>
        <taxon>Bacteria</taxon>
        <taxon>Bacillati</taxon>
        <taxon>Actinomycetota</taxon>
        <taxon>Actinomycetes</taxon>
        <taxon>Micrococcales</taxon>
        <taxon>Microbacteriaceae</taxon>
        <taxon>Rathayibacter</taxon>
    </lineage>
</organism>
<dbReference type="PROSITE" id="PS52004">
    <property type="entry name" value="KS3_2"/>
    <property type="match status" value="1"/>
</dbReference>
<dbReference type="RefSeq" id="WP_097167829.1">
    <property type="nucleotide sequence ID" value="NZ_PSUD01000032.1"/>
</dbReference>
<evidence type="ECO:0000256" key="1">
    <source>
        <dbReference type="ARBA" id="ARBA00008467"/>
    </source>
</evidence>
<comment type="similarity">
    <text evidence="1 3">Belongs to the thiolase-like superfamily. Beta-ketoacyl-ACP synthases family.</text>
</comment>
<evidence type="ECO:0000313" key="5">
    <source>
        <dbReference type="EMBL" id="PPH74804.1"/>
    </source>
</evidence>
<gene>
    <name evidence="5" type="ORF">C5C40_12550</name>
</gene>
<name>A0ABX5ABC2_RATRA</name>
<dbReference type="Pfam" id="PF00109">
    <property type="entry name" value="ketoacyl-synt"/>
    <property type="match status" value="1"/>
</dbReference>
<dbReference type="SMART" id="SM00825">
    <property type="entry name" value="PKS_KS"/>
    <property type="match status" value="1"/>
</dbReference>
<evidence type="ECO:0000256" key="3">
    <source>
        <dbReference type="RuleBase" id="RU003694"/>
    </source>
</evidence>
<dbReference type="InterPro" id="IPR020841">
    <property type="entry name" value="PKS_Beta-ketoAc_synthase_dom"/>
</dbReference>
<proteinExistence type="inferred from homology"/>
<keyword evidence="6" id="KW-1185">Reference proteome</keyword>
<dbReference type="Pfam" id="PF02801">
    <property type="entry name" value="Ketoacyl-synt_C"/>
    <property type="match status" value="1"/>
</dbReference>
<evidence type="ECO:0000313" key="6">
    <source>
        <dbReference type="Proteomes" id="UP000239698"/>
    </source>
</evidence>
<evidence type="ECO:0000259" key="4">
    <source>
        <dbReference type="PROSITE" id="PS52004"/>
    </source>
</evidence>